<accession>A0AAD4K9Z4</accession>
<protein>
    <recommendedName>
        <fullName evidence="2">26S proteasome non-ATPase regulatory subunit 5</fullName>
    </recommendedName>
</protein>
<comment type="caution">
    <text evidence="3">The sequence shown here is derived from an EMBL/GenBank/DDBJ whole genome shotgun (WGS) entry which is preliminary data.</text>
</comment>
<dbReference type="GO" id="GO:0005829">
    <property type="term" value="C:cytosol"/>
    <property type="evidence" value="ECO:0007669"/>
    <property type="project" value="TreeGrafter"/>
</dbReference>
<sequence length="497" mass="55332">ITMDDGWWQTKLQELPNKPLETMGIMYAQLDENAPVTPQILAALLQSQALYDCGIAPDGVSYNEVTDKAVDMVRVCLDRLLPNVHDANFPELLGKPLAHPNAAIRSTVLRYVKDQLQQQSKPLPNNKLLLLVLDELQQQETRASGLVMQILDVQLLQWLTDSQVLDQLVNLLQQNDVTRCRVYELGVMLAKHSPAALEAVEFILDAALTELLGSSDVLLMCSVMEILVPLAEQNHGLSFMERRGVLETIGKHVENYREGSINSTLLLPGIMKFFGKVAVVQPQKVIQGYPYLLNCLVQLLMSDELDMLPIGMETMANLLSSTQGKTLLQTQLPSQLPQLFAKYGEYLVHSAPPLKLRLLESLDVIYTTDGKPSNEIISLLGGWYETIAGGLQIDHLLKLINTPFADLQIAALGYLKTICQFDWGVKAVQETAGAIEFLLSRQQQLDNNVKYLKWQVMELLSVSAAFSPSEIVRFTAYVKEGPYYVPTQVNIATEGSN</sequence>
<gene>
    <name evidence="3" type="ORF">KR093_004026</name>
</gene>
<keyword evidence="4" id="KW-1185">Reference proteome</keyword>
<dbReference type="Gene3D" id="1.25.10.10">
    <property type="entry name" value="Leucine-rich Repeat Variant"/>
    <property type="match status" value="1"/>
</dbReference>
<dbReference type="InterPro" id="IPR019538">
    <property type="entry name" value="PSMD5"/>
</dbReference>
<dbReference type="PANTHER" id="PTHR13554:SF10">
    <property type="entry name" value="26S PROTEASOME NON-ATPASE REGULATORY SUBUNIT 5"/>
    <property type="match status" value="1"/>
</dbReference>
<organism evidence="3 4">
    <name type="scientific">Drosophila rubida</name>
    <dbReference type="NCBI Taxonomy" id="30044"/>
    <lineage>
        <taxon>Eukaryota</taxon>
        <taxon>Metazoa</taxon>
        <taxon>Ecdysozoa</taxon>
        <taxon>Arthropoda</taxon>
        <taxon>Hexapoda</taxon>
        <taxon>Insecta</taxon>
        <taxon>Pterygota</taxon>
        <taxon>Neoptera</taxon>
        <taxon>Endopterygota</taxon>
        <taxon>Diptera</taxon>
        <taxon>Brachycera</taxon>
        <taxon>Muscomorpha</taxon>
        <taxon>Ephydroidea</taxon>
        <taxon>Drosophilidae</taxon>
        <taxon>Drosophila</taxon>
    </lineage>
</organism>
<evidence type="ECO:0000256" key="2">
    <source>
        <dbReference type="ARBA" id="ARBA00014933"/>
    </source>
</evidence>
<dbReference type="InterPro" id="IPR016024">
    <property type="entry name" value="ARM-type_fold"/>
</dbReference>
<proteinExistence type="inferred from homology"/>
<evidence type="ECO:0000313" key="3">
    <source>
        <dbReference type="EMBL" id="KAH8387000.1"/>
    </source>
</evidence>
<evidence type="ECO:0000256" key="1">
    <source>
        <dbReference type="ARBA" id="ARBA00006823"/>
    </source>
</evidence>
<dbReference type="InterPro" id="IPR011989">
    <property type="entry name" value="ARM-like"/>
</dbReference>
<dbReference type="Proteomes" id="UP001200034">
    <property type="component" value="Unassembled WGS sequence"/>
</dbReference>
<dbReference type="SUPFAM" id="SSF48371">
    <property type="entry name" value="ARM repeat"/>
    <property type="match status" value="1"/>
</dbReference>
<evidence type="ECO:0000313" key="4">
    <source>
        <dbReference type="Proteomes" id="UP001200034"/>
    </source>
</evidence>
<dbReference type="PANTHER" id="PTHR13554">
    <property type="entry name" value="26S PROTEASOME NON-ATPASE REGULATORY SUBUNIT 5-RELATED"/>
    <property type="match status" value="1"/>
</dbReference>
<comment type="similarity">
    <text evidence="1">Belongs to the proteasome subunit S5B/HSM3 family.</text>
</comment>
<feature type="non-terminal residue" evidence="3">
    <location>
        <position position="497"/>
    </location>
</feature>
<dbReference type="EMBL" id="JAJJHW010000095">
    <property type="protein sequence ID" value="KAH8387000.1"/>
    <property type="molecule type" value="Genomic_DNA"/>
</dbReference>
<name>A0AAD4K9Z4_9MUSC</name>
<dbReference type="Pfam" id="PF10508">
    <property type="entry name" value="Proteasom_PSMB"/>
    <property type="match status" value="1"/>
</dbReference>
<dbReference type="GO" id="GO:0043248">
    <property type="term" value="P:proteasome assembly"/>
    <property type="evidence" value="ECO:0007669"/>
    <property type="project" value="InterPro"/>
</dbReference>
<reference evidence="3" key="1">
    <citation type="journal article" date="2021" name="Mol. Ecol. Resour.">
        <title>Phylogenomic analyses of the genus Drosophila reveals genomic signals of climate adaptation.</title>
        <authorList>
            <person name="Li F."/>
            <person name="Rane R.V."/>
            <person name="Luria V."/>
            <person name="Xiong Z."/>
            <person name="Chen J."/>
            <person name="Li Z."/>
            <person name="Catullo R.A."/>
            <person name="Griffin P.C."/>
            <person name="Schiffer M."/>
            <person name="Pearce S."/>
            <person name="Lee S.F."/>
            <person name="McElroy K."/>
            <person name="Stocker A."/>
            <person name="Shirriffs J."/>
            <person name="Cockerell F."/>
            <person name="Coppin C."/>
            <person name="Sgro C.M."/>
            <person name="Karger A."/>
            <person name="Cain J.W."/>
            <person name="Weber J.A."/>
            <person name="Santpere G."/>
            <person name="Kirschner M.W."/>
            <person name="Hoffmann A.A."/>
            <person name="Oakeshott J.G."/>
            <person name="Zhang G."/>
        </authorList>
    </citation>
    <scope>NUCLEOTIDE SEQUENCE</scope>
    <source>
        <strain evidence="3">BGI-SZ-2011g</strain>
    </source>
</reference>
<dbReference type="AlphaFoldDB" id="A0AAD4K9Z4"/>